<accession>A0A2U0SHP2</accession>
<gene>
    <name evidence="1" type="ORF">DD559_17245</name>
</gene>
<sequence>MWHGDYARANIVRELRLDAGGAGDSAKAGGSGTGRVPIGTRRALVSGASGTLDRIEMAFKYEV</sequence>
<organism evidence="1 2">
    <name type="scientific">Sphingomonas pokkalii</name>
    <dbReference type="NCBI Taxonomy" id="2175090"/>
    <lineage>
        <taxon>Bacteria</taxon>
        <taxon>Pseudomonadati</taxon>
        <taxon>Pseudomonadota</taxon>
        <taxon>Alphaproteobacteria</taxon>
        <taxon>Sphingomonadales</taxon>
        <taxon>Sphingomonadaceae</taxon>
        <taxon>Sphingomonas</taxon>
    </lineage>
</organism>
<dbReference type="Proteomes" id="UP000245890">
    <property type="component" value="Unassembled WGS sequence"/>
</dbReference>
<evidence type="ECO:0000313" key="1">
    <source>
        <dbReference type="EMBL" id="PVX30858.1"/>
    </source>
</evidence>
<dbReference type="EMBL" id="QENQ01000001">
    <property type="protein sequence ID" value="PVX30858.1"/>
    <property type="molecule type" value="Genomic_DNA"/>
</dbReference>
<comment type="caution">
    <text evidence="1">The sequence shown here is derived from an EMBL/GenBank/DDBJ whole genome shotgun (WGS) entry which is preliminary data.</text>
</comment>
<evidence type="ECO:0000313" key="2">
    <source>
        <dbReference type="Proteomes" id="UP000245890"/>
    </source>
</evidence>
<keyword evidence="2" id="KW-1185">Reference proteome</keyword>
<name>A0A2U0SHP2_9SPHN</name>
<proteinExistence type="predicted"/>
<dbReference type="AlphaFoldDB" id="A0A2U0SHP2"/>
<protein>
    <submittedName>
        <fullName evidence="1">Uncharacterized protein</fullName>
    </submittedName>
</protein>
<reference evidence="1 2" key="1">
    <citation type="submission" date="2018-05" db="EMBL/GenBank/DDBJ databases">
        <title>Description of Sphingomonas pokkalii sp nov, isolated from the rhizosphere of saline tolerant pokkali rice and its draft genome analysis.</title>
        <authorList>
            <person name="Menon R."/>
            <person name="Kumari S."/>
            <person name="Rameshkumar N."/>
        </authorList>
    </citation>
    <scope>NUCLEOTIDE SEQUENCE [LARGE SCALE GENOMIC DNA]</scope>
    <source>
        <strain evidence="1 2">L3B27</strain>
    </source>
</reference>